<evidence type="ECO:0000256" key="3">
    <source>
        <dbReference type="ARBA" id="ARBA00022691"/>
    </source>
</evidence>
<keyword evidence="3 5" id="KW-0949">S-adenosyl-L-methionine</keyword>
<dbReference type="RefSeq" id="WP_273190059.1">
    <property type="nucleotide sequence ID" value="NZ_DYUZ01000023.1"/>
</dbReference>
<dbReference type="GO" id="GO:0102559">
    <property type="term" value="F:peptide chain release factor N(5)-glutamine methyltransferase activity"/>
    <property type="evidence" value="ECO:0007669"/>
    <property type="project" value="UniProtKB-EC"/>
</dbReference>
<dbReference type="InterPro" id="IPR040758">
    <property type="entry name" value="PrmC_N"/>
</dbReference>
<dbReference type="InterPro" id="IPR004556">
    <property type="entry name" value="HemK-like"/>
</dbReference>
<evidence type="ECO:0000259" key="8">
    <source>
        <dbReference type="Pfam" id="PF17827"/>
    </source>
</evidence>
<evidence type="ECO:0000259" key="7">
    <source>
        <dbReference type="Pfam" id="PF05175"/>
    </source>
</evidence>
<dbReference type="NCBIfam" id="TIGR00536">
    <property type="entry name" value="hemK_fam"/>
    <property type="match status" value="1"/>
</dbReference>
<feature type="binding site" evidence="5">
    <location>
        <begin position="284"/>
        <end position="287"/>
    </location>
    <ligand>
        <name>substrate</name>
    </ligand>
</feature>
<evidence type="ECO:0000256" key="1">
    <source>
        <dbReference type="ARBA" id="ARBA00022603"/>
    </source>
</evidence>
<protein>
    <recommendedName>
        <fullName evidence="5">Release factor glutamine methyltransferase</fullName>
        <shortName evidence="5">RF MTase</shortName>
        <ecNumber evidence="5">2.1.1.297</ecNumber>
    </recommendedName>
    <alternativeName>
        <fullName evidence="5">N5-glutamine methyltransferase PrmC</fullName>
    </alternativeName>
    <alternativeName>
        <fullName evidence="5">Protein-(glutamine-N5) MTase PrmC</fullName>
    </alternativeName>
    <alternativeName>
        <fullName evidence="5">Protein-glutamine N-methyltransferase PrmC</fullName>
    </alternativeName>
</protein>
<evidence type="ECO:0000313" key="10">
    <source>
        <dbReference type="Proteomes" id="UP000753256"/>
    </source>
</evidence>
<comment type="function">
    <text evidence="5">Methylates the class 1 translation termination release factors RF1/PrfA and RF2/PrfB on the glutamine residue of the universally conserved GGQ motif.</text>
</comment>
<dbReference type="PANTHER" id="PTHR18895:SF74">
    <property type="entry name" value="MTRF1L RELEASE FACTOR GLUTAMINE METHYLTRANSFERASE"/>
    <property type="match status" value="1"/>
</dbReference>
<dbReference type="AlphaFoldDB" id="A0A921LTY7"/>
<reference evidence="9" key="1">
    <citation type="journal article" date="2021" name="PeerJ">
        <title>Extensive microbial diversity within the chicken gut microbiome revealed by metagenomics and culture.</title>
        <authorList>
            <person name="Gilroy R."/>
            <person name="Ravi A."/>
            <person name="Getino M."/>
            <person name="Pursley I."/>
            <person name="Horton D.L."/>
            <person name="Alikhan N.F."/>
            <person name="Baker D."/>
            <person name="Gharbi K."/>
            <person name="Hall N."/>
            <person name="Watson M."/>
            <person name="Adriaenssens E.M."/>
            <person name="Foster-Nyarko E."/>
            <person name="Jarju S."/>
            <person name="Secka A."/>
            <person name="Antonio M."/>
            <person name="Oren A."/>
            <person name="Chaudhuri R.R."/>
            <person name="La Ragione R."/>
            <person name="Hildebrand F."/>
            <person name="Pallen M.J."/>
        </authorList>
    </citation>
    <scope>NUCLEOTIDE SEQUENCE</scope>
    <source>
        <strain evidence="9">ChiHjej13B12-9602</strain>
    </source>
</reference>
<keyword evidence="2 5" id="KW-0808">Transferase</keyword>
<evidence type="ECO:0000256" key="6">
    <source>
        <dbReference type="SAM" id="MobiDB-lite"/>
    </source>
</evidence>
<proteinExistence type="inferred from homology"/>
<feature type="region of interest" description="Disordered" evidence="6">
    <location>
        <begin position="166"/>
        <end position="203"/>
    </location>
</feature>
<dbReference type="Pfam" id="PF05175">
    <property type="entry name" value="MTS"/>
    <property type="match status" value="1"/>
</dbReference>
<dbReference type="InterPro" id="IPR007848">
    <property type="entry name" value="Small_mtfrase_dom"/>
</dbReference>
<evidence type="ECO:0000313" key="9">
    <source>
        <dbReference type="EMBL" id="HJG37337.1"/>
    </source>
</evidence>
<dbReference type="Gene3D" id="1.10.8.10">
    <property type="entry name" value="DNA helicase RuvA subunit, C-terminal domain"/>
    <property type="match status" value="1"/>
</dbReference>
<dbReference type="PROSITE" id="PS00092">
    <property type="entry name" value="N6_MTASE"/>
    <property type="match status" value="1"/>
</dbReference>
<dbReference type="CDD" id="cd02440">
    <property type="entry name" value="AdoMet_MTases"/>
    <property type="match status" value="1"/>
</dbReference>
<accession>A0A921LTY7</accession>
<keyword evidence="1 5" id="KW-0489">Methyltransferase</keyword>
<feature type="binding site" evidence="5">
    <location>
        <begin position="212"/>
        <end position="216"/>
    </location>
    <ligand>
        <name>S-adenosyl-L-methionine</name>
        <dbReference type="ChEBI" id="CHEBI:59789"/>
    </ligand>
</feature>
<dbReference type="InterPro" id="IPR050320">
    <property type="entry name" value="N5-glutamine_MTase"/>
</dbReference>
<evidence type="ECO:0000256" key="2">
    <source>
        <dbReference type="ARBA" id="ARBA00022679"/>
    </source>
</evidence>
<reference evidence="9" key="2">
    <citation type="submission" date="2021-09" db="EMBL/GenBank/DDBJ databases">
        <authorList>
            <person name="Gilroy R."/>
        </authorList>
    </citation>
    <scope>NUCLEOTIDE SEQUENCE</scope>
    <source>
        <strain evidence="9">ChiHjej13B12-9602</strain>
    </source>
</reference>
<dbReference type="InterPro" id="IPR002052">
    <property type="entry name" value="DNA_methylase_N6_adenine_CS"/>
</dbReference>
<dbReference type="GO" id="GO:0032259">
    <property type="term" value="P:methylation"/>
    <property type="evidence" value="ECO:0007669"/>
    <property type="project" value="UniProtKB-KW"/>
</dbReference>
<organism evidence="9 10">
    <name type="scientific">Enorma phocaeensis</name>
    <dbReference type="NCBI Taxonomy" id="1871019"/>
    <lineage>
        <taxon>Bacteria</taxon>
        <taxon>Bacillati</taxon>
        <taxon>Actinomycetota</taxon>
        <taxon>Coriobacteriia</taxon>
        <taxon>Coriobacteriales</taxon>
        <taxon>Coriobacteriaceae</taxon>
        <taxon>Enorma</taxon>
    </lineage>
</organism>
<dbReference type="InterPro" id="IPR019874">
    <property type="entry name" value="RF_methyltr_PrmC"/>
</dbReference>
<evidence type="ECO:0000256" key="4">
    <source>
        <dbReference type="ARBA" id="ARBA00048391"/>
    </source>
</evidence>
<dbReference type="SUPFAM" id="SSF53335">
    <property type="entry name" value="S-adenosyl-L-methionine-dependent methyltransferases"/>
    <property type="match status" value="1"/>
</dbReference>
<comment type="similarity">
    <text evidence="5">Belongs to the protein N5-glutamine methyltransferase family. PrmC subfamily.</text>
</comment>
<dbReference type="InterPro" id="IPR029063">
    <property type="entry name" value="SAM-dependent_MTases_sf"/>
</dbReference>
<feature type="domain" description="Methyltransferase small" evidence="7">
    <location>
        <begin position="207"/>
        <end position="287"/>
    </location>
</feature>
<feature type="binding site" evidence="5">
    <location>
        <position position="284"/>
    </location>
    <ligand>
        <name>S-adenosyl-L-methionine</name>
        <dbReference type="ChEBI" id="CHEBI:59789"/>
    </ligand>
</feature>
<sequence length="381" mass="41238">MADETWTIRRCVDWTVEYLAGRGMEHPRVSAEWLMGAATGYDRVDIYSNYDQPLSPEELAFMHDAVVRRAKGEPLQYIVGEAPFRSLTVACEPGVLIPRPETEMLVELVLDRLGKTIPGMEKPVRKRVELPWNAEVQRIADAERAAAEAERSARASLEGGDLIEAAAPESFPSETASTEGASAEEDRVEPGVPTEDPASTVSLPPVRILEVGCGTGCISLSLATERPGRVRCVATDISERAVSLAERNRAACGVDAATVDIRLGDLVSPVSPDEEGSFDALVSNPPYIPSAVMETLPAEVGMHEPRLALDGGEDGLDVFRRLLDAAPRMLKPGGLFACELFEDALNAAASLCRHAGMDHVEIMPDLTGRSRFVLARIPQRL</sequence>
<name>A0A921LTY7_9ACTN</name>
<dbReference type="Gene3D" id="3.40.50.150">
    <property type="entry name" value="Vaccinia Virus protein VP39"/>
    <property type="match status" value="1"/>
</dbReference>
<gene>
    <name evidence="5" type="primary">prmC</name>
    <name evidence="9" type="ORF">K8V70_05690</name>
</gene>
<comment type="caution">
    <text evidence="5">Lacks conserved residue(s) required for the propagation of feature annotation.</text>
</comment>
<dbReference type="EC" id="2.1.1.297" evidence="5"/>
<comment type="caution">
    <text evidence="9">The sequence shown here is derived from an EMBL/GenBank/DDBJ whole genome shotgun (WGS) entry which is preliminary data.</text>
</comment>
<feature type="domain" description="Release factor glutamine methyltransferase N-terminal" evidence="8">
    <location>
        <begin position="13"/>
        <end position="80"/>
    </location>
</feature>
<dbReference type="PANTHER" id="PTHR18895">
    <property type="entry name" value="HEMK METHYLTRANSFERASE"/>
    <property type="match status" value="1"/>
</dbReference>
<dbReference type="EMBL" id="DYUZ01000023">
    <property type="protein sequence ID" value="HJG37337.1"/>
    <property type="molecule type" value="Genomic_DNA"/>
</dbReference>
<dbReference type="HAMAP" id="MF_02126">
    <property type="entry name" value="RF_methyltr_PrmC"/>
    <property type="match status" value="1"/>
</dbReference>
<feature type="binding site" evidence="5">
    <location>
        <position position="236"/>
    </location>
    <ligand>
        <name>S-adenosyl-L-methionine</name>
        <dbReference type="ChEBI" id="CHEBI:59789"/>
    </ligand>
</feature>
<dbReference type="GO" id="GO:0003676">
    <property type="term" value="F:nucleic acid binding"/>
    <property type="evidence" value="ECO:0007669"/>
    <property type="project" value="InterPro"/>
</dbReference>
<dbReference type="Proteomes" id="UP000753256">
    <property type="component" value="Unassembled WGS sequence"/>
</dbReference>
<comment type="catalytic activity">
    <reaction evidence="4 5">
        <text>L-glutaminyl-[peptide chain release factor] + S-adenosyl-L-methionine = N(5)-methyl-L-glutaminyl-[peptide chain release factor] + S-adenosyl-L-homocysteine + H(+)</text>
        <dbReference type="Rhea" id="RHEA:42896"/>
        <dbReference type="Rhea" id="RHEA-COMP:10271"/>
        <dbReference type="Rhea" id="RHEA-COMP:10272"/>
        <dbReference type="ChEBI" id="CHEBI:15378"/>
        <dbReference type="ChEBI" id="CHEBI:30011"/>
        <dbReference type="ChEBI" id="CHEBI:57856"/>
        <dbReference type="ChEBI" id="CHEBI:59789"/>
        <dbReference type="ChEBI" id="CHEBI:61891"/>
        <dbReference type="EC" id="2.1.1.297"/>
    </reaction>
</comment>
<evidence type="ECO:0000256" key="5">
    <source>
        <dbReference type="HAMAP-Rule" id="MF_02126"/>
    </source>
</evidence>
<dbReference type="Pfam" id="PF17827">
    <property type="entry name" value="PrmC_N"/>
    <property type="match status" value="1"/>
</dbReference>